<proteinExistence type="predicted"/>
<evidence type="ECO:0000313" key="1">
    <source>
        <dbReference type="EMBL" id="UQC81089.1"/>
    </source>
</evidence>
<dbReference type="Proteomes" id="UP000830671">
    <property type="component" value="Chromosome 3"/>
</dbReference>
<dbReference type="RefSeq" id="XP_049142717.1">
    <property type="nucleotide sequence ID" value="XM_049285574.1"/>
</dbReference>
<sequence length="104" mass="11923">MFAPAVVAGWFSALFSCTTHTRTYLTHAPTNRGSLVLGLELDSRRSKKLKALYLQSAEVHTLEHPRILAEPQKLKSSKEQKIAQTLCPWSRLMWPRHFNRFNSS</sequence>
<dbReference type="AlphaFoldDB" id="A0A9Q8SPD2"/>
<keyword evidence="2" id="KW-1185">Reference proteome</keyword>
<dbReference type="EMBL" id="CP019475">
    <property type="protein sequence ID" value="UQC81089.1"/>
    <property type="molecule type" value="Genomic_DNA"/>
</dbReference>
<dbReference type="GeneID" id="73340584"/>
<dbReference type="KEGG" id="clup:CLUP02_06575"/>
<reference evidence="1" key="1">
    <citation type="journal article" date="2021" name="Mol. Plant Microbe Interact.">
        <title>Complete Genome Sequence of the Plant-Pathogenic Fungus Colletotrichum lupini.</title>
        <authorList>
            <person name="Baroncelli R."/>
            <person name="Pensec F."/>
            <person name="Da Lio D."/>
            <person name="Boufleur T."/>
            <person name="Vicente I."/>
            <person name="Sarrocco S."/>
            <person name="Picot A."/>
            <person name="Baraldi E."/>
            <person name="Sukno S."/>
            <person name="Thon M."/>
            <person name="Le Floch G."/>
        </authorList>
    </citation>
    <scope>NUCLEOTIDE SEQUENCE</scope>
    <source>
        <strain evidence="1">IMI 504893</strain>
    </source>
</reference>
<gene>
    <name evidence="1" type="ORF">CLUP02_06575</name>
</gene>
<organism evidence="1 2">
    <name type="scientific">Colletotrichum lupini</name>
    <dbReference type="NCBI Taxonomy" id="145971"/>
    <lineage>
        <taxon>Eukaryota</taxon>
        <taxon>Fungi</taxon>
        <taxon>Dikarya</taxon>
        <taxon>Ascomycota</taxon>
        <taxon>Pezizomycotina</taxon>
        <taxon>Sordariomycetes</taxon>
        <taxon>Hypocreomycetidae</taxon>
        <taxon>Glomerellales</taxon>
        <taxon>Glomerellaceae</taxon>
        <taxon>Colletotrichum</taxon>
        <taxon>Colletotrichum acutatum species complex</taxon>
    </lineage>
</organism>
<evidence type="ECO:0000313" key="2">
    <source>
        <dbReference type="Proteomes" id="UP000830671"/>
    </source>
</evidence>
<protein>
    <submittedName>
        <fullName evidence="1">Uncharacterized protein</fullName>
    </submittedName>
</protein>
<name>A0A9Q8SPD2_9PEZI</name>
<accession>A0A9Q8SPD2</accession>